<evidence type="ECO:0000313" key="3">
    <source>
        <dbReference type="Proteomes" id="UP000809789"/>
    </source>
</evidence>
<evidence type="ECO:0000256" key="1">
    <source>
        <dbReference type="SAM" id="MobiDB-lite"/>
    </source>
</evidence>
<reference evidence="2" key="1">
    <citation type="submission" date="2021-07" db="EMBL/GenBank/DDBJ databases">
        <title>Elsinoe batatas strain:CRI-CJ2 Genome sequencing and assembly.</title>
        <authorList>
            <person name="Huang L."/>
        </authorList>
    </citation>
    <scope>NUCLEOTIDE SEQUENCE</scope>
    <source>
        <strain evidence="2">CRI-CJ2</strain>
    </source>
</reference>
<dbReference type="EMBL" id="JAESVG020000001">
    <property type="protein sequence ID" value="KAG8631069.1"/>
    <property type="molecule type" value="Genomic_DNA"/>
</dbReference>
<proteinExistence type="predicted"/>
<evidence type="ECO:0000313" key="2">
    <source>
        <dbReference type="EMBL" id="KAG8631069.1"/>
    </source>
</evidence>
<feature type="region of interest" description="Disordered" evidence="1">
    <location>
        <begin position="176"/>
        <end position="198"/>
    </location>
</feature>
<comment type="caution">
    <text evidence="2">The sequence shown here is derived from an EMBL/GenBank/DDBJ whole genome shotgun (WGS) entry which is preliminary data.</text>
</comment>
<feature type="compositionally biased region" description="Acidic residues" evidence="1">
    <location>
        <begin position="182"/>
        <end position="198"/>
    </location>
</feature>
<dbReference type="Proteomes" id="UP000809789">
    <property type="component" value="Unassembled WGS sequence"/>
</dbReference>
<accession>A0A8K0L7C3</accession>
<organism evidence="2 3">
    <name type="scientific">Elsinoe batatas</name>
    <dbReference type="NCBI Taxonomy" id="2601811"/>
    <lineage>
        <taxon>Eukaryota</taxon>
        <taxon>Fungi</taxon>
        <taxon>Dikarya</taxon>
        <taxon>Ascomycota</taxon>
        <taxon>Pezizomycotina</taxon>
        <taxon>Dothideomycetes</taxon>
        <taxon>Dothideomycetidae</taxon>
        <taxon>Myriangiales</taxon>
        <taxon>Elsinoaceae</taxon>
        <taxon>Elsinoe</taxon>
    </lineage>
</organism>
<name>A0A8K0L7C3_9PEZI</name>
<dbReference type="AlphaFoldDB" id="A0A8K0L7C3"/>
<gene>
    <name evidence="2" type="ORF">KVT40_000209</name>
</gene>
<keyword evidence="3" id="KW-1185">Reference proteome</keyword>
<protein>
    <submittedName>
        <fullName evidence="2">Uncharacterized protein</fullName>
    </submittedName>
</protein>
<sequence length="198" mass="21874">MHIVHRGILAADLIIPHRYMRLLVFTFVNSIRKEINPSEGLTLEIFDEALLKDHMQEAWEDTQCGLGFNQQTPVTAGTAFPTIPSDLVQAYIATIAANFRDIGETDERALQGIAEGSGHFADYADLDKIISNFGIVLEAEHAHAVFSALTHRITSGVSHALRSSIQARQRQINLLEKSAAETDMDDEETETEEGATNN</sequence>